<comment type="caution">
    <text evidence="2">The sequence shown here is derived from an EMBL/GenBank/DDBJ whole genome shotgun (WGS) entry which is preliminary data.</text>
</comment>
<dbReference type="InterPro" id="IPR021727">
    <property type="entry name" value="DUF3299"/>
</dbReference>
<dbReference type="RefSeq" id="WP_205160095.1">
    <property type="nucleotide sequence ID" value="NZ_JAFEUM010000016.1"/>
</dbReference>
<dbReference type="Gene3D" id="2.40.50.870">
    <property type="entry name" value="Protein of unknown function (DUF3299)"/>
    <property type="match status" value="1"/>
</dbReference>
<name>A0ABS2HS01_9VIBR</name>
<feature type="chain" id="PRO_5046620782" evidence="1">
    <location>
        <begin position="19"/>
        <end position="204"/>
    </location>
</feature>
<dbReference type="EMBL" id="JAFEUM010000016">
    <property type="protein sequence ID" value="MBM7038671.1"/>
    <property type="molecule type" value="Genomic_DNA"/>
</dbReference>
<accession>A0ABS2HS01</accession>
<evidence type="ECO:0000256" key="1">
    <source>
        <dbReference type="SAM" id="SignalP"/>
    </source>
</evidence>
<dbReference type="Proteomes" id="UP000809621">
    <property type="component" value="Unassembled WGS sequence"/>
</dbReference>
<evidence type="ECO:0000313" key="3">
    <source>
        <dbReference type="Proteomes" id="UP000809621"/>
    </source>
</evidence>
<reference evidence="2 3" key="1">
    <citation type="submission" date="2021-02" db="EMBL/GenBank/DDBJ databases">
        <authorList>
            <person name="Park J.-S."/>
        </authorList>
    </citation>
    <scope>NUCLEOTIDE SEQUENCE [LARGE SCALE GENOMIC DNA]</scope>
    <source>
        <strain evidence="2 3">188UL20-2</strain>
    </source>
</reference>
<keyword evidence="3" id="KW-1185">Reference proteome</keyword>
<protein>
    <submittedName>
        <fullName evidence="2">DUF3299 domain-containing protein</fullName>
    </submittedName>
</protein>
<proteinExistence type="predicted"/>
<feature type="signal peptide" evidence="1">
    <location>
        <begin position="1"/>
        <end position="18"/>
    </location>
</feature>
<keyword evidence="1" id="KW-0732">Signal</keyword>
<dbReference type="Pfam" id="PF11736">
    <property type="entry name" value="DUF3299"/>
    <property type="match status" value="1"/>
</dbReference>
<organism evidence="2 3">
    <name type="scientific">Vibrio ulleungensis</name>
    <dbReference type="NCBI Taxonomy" id="2807619"/>
    <lineage>
        <taxon>Bacteria</taxon>
        <taxon>Pseudomonadati</taxon>
        <taxon>Pseudomonadota</taxon>
        <taxon>Gammaproteobacteria</taxon>
        <taxon>Vibrionales</taxon>
        <taxon>Vibrionaceae</taxon>
        <taxon>Vibrio</taxon>
    </lineage>
</organism>
<sequence length="204" mass="22446">MRLLLCLFTALTSTFSFAQQTITWESLRPQQTQYQTISPSDKALIAEIYVYSTAKQSRTLSPMELRGYQQRLELAESRGLNVDELLTQRAAGQQQANSVIADLNVDDMKLAGYLVPLEMSGLVGTQFILVPTAGACIHTPPPPMNQTILVDFPEGYELQSLYTAVWVKGDIKAGTVDMSVALSDGNQTVQSGYVVSADEIEVYQ</sequence>
<gene>
    <name evidence="2" type="ORF">JQC93_20085</name>
</gene>
<evidence type="ECO:0000313" key="2">
    <source>
        <dbReference type="EMBL" id="MBM7038671.1"/>
    </source>
</evidence>